<evidence type="ECO:0000313" key="8">
    <source>
        <dbReference type="Proteomes" id="UP000006461"/>
    </source>
</evidence>
<dbReference type="KEGG" id="mmar:MODMU_2502"/>
<dbReference type="PANTHER" id="PTHR30086:SF20">
    <property type="entry name" value="ARGININE EXPORTER PROTEIN ARGO-RELATED"/>
    <property type="match status" value="1"/>
</dbReference>
<keyword evidence="3 6" id="KW-0812">Transmembrane</keyword>
<proteinExistence type="predicted"/>
<evidence type="ECO:0000256" key="2">
    <source>
        <dbReference type="ARBA" id="ARBA00022475"/>
    </source>
</evidence>
<dbReference type="AlphaFoldDB" id="I4EX18"/>
<gene>
    <name evidence="7" type="ordered locus">MODMU_2502</name>
</gene>
<keyword evidence="2" id="KW-1003">Cell membrane</keyword>
<sequence length="209" mass="20943">MDQLWAFAALALVLSVTPGPDDALVLSSCLRGGPRLAAATALGVAAGSLLWGAAAAVGLAAVVSRSPGVYGCLRIAGAAYLVVLGGAILRAQASGRRPSGDRGEVPHRRSGGAGAAFAAGLASDVLNPKIGVFYLAVLPQFIPAGEPVLGYTMLLCSVDVAVAMVWFAALTGLAQAAVGWCRRPAVVLWSQRLMGAALIGVGTSVALPL</sequence>
<comment type="subcellular location">
    <subcellularLocation>
        <location evidence="1">Cell membrane</location>
        <topology evidence="1">Multi-pass membrane protein</topology>
    </subcellularLocation>
</comment>
<dbReference type="Pfam" id="PF01810">
    <property type="entry name" value="LysE"/>
    <property type="match status" value="1"/>
</dbReference>
<dbReference type="OrthoDB" id="9784202at2"/>
<reference evidence="7 8" key="1">
    <citation type="journal article" date="2012" name="J. Bacteriol.">
        <title>Genome Sequence of Radiation-Resistant Modestobacter marinus Strain BC501, a Representative Actinobacterium That Thrives on Calcareous Stone Surfaces.</title>
        <authorList>
            <person name="Normand P."/>
            <person name="Gury J."/>
            <person name="Pujic P."/>
            <person name="Chouaia B."/>
            <person name="Crotti E."/>
            <person name="Brusetti L."/>
            <person name="Daffonchio D."/>
            <person name="Vacherie B."/>
            <person name="Barbe V."/>
            <person name="Medigue C."/>
            <person name="Calteau A."/>
            <person name="Ghodhbane-Gtari F."/>
            <person name="Essoussi I."/>
            <person name="Nouioui I."/>
            <person name="Abbassi-Ghozzi I."/>
            <person name="Gtari M."/>
        </authorList>
    </citation>
    <scope>NUCLEOTIDE SEQUENCE [LARGE SCALE GENOMIC DNA]</scope>
    <source>
        <strain evidence="8">BC 501</strain>
    </source>
</reference>
<dbReference type="eggNOG" id="COG1280">
    <property type="taxonomic scope" value="Bacteria"/>
</dbReference>
<evidence type="ECO:0000256" key="4">
    <source>
        <dbReference type="ARBA" id="ARBA00022989"/>
    </source>
</evidence>
<dbReference type="EMBL" id="FO203431">
    <property type="protein sequence ID" value="CCH87931.1"/>
    <property type="molecule type" value="Genomic_DNA"/>
</dbReference>
<evidence type="ECO:0000313" key="7">
    <source>
        <dbReference type="EMBL" id="CCH87931.1"/>
    </source>
</evidence>
<keyword evidence="8" id="KW-1185">Reference proteome</keyword>
<feature type="transmembrane region" description="Helical" evidence="6">
    <location>
        <begin position="189"/>
        <end position="207"/>
    </location>
</feature>
<dbReference type="HOGENOM" id="CLU_079569_3_0_11"/>
<dbReference type="OMA" id="MAWLHNI"/>
<dbReference type="STRING" id="477641.MODMU_2502"/>
<evidence type="ECO:0000256" key="3">
    <source>
        <dbReference type="ARBA" id="ARBA00022692"/>
    </source>
</evidence>
<accession>I4EX18</accession>
<dbReference type="GO" id="GO:0015171">
    <property type="term" value="F:amino acid transmembrane transporter activity"/>
    <property type="evidence" value="ECO:0007669"/>
    <property type="project" value="TreeGrafter"/>
</dbReference>
<feature type="transmembrane region" description="Helical" evidence="6">
    <location>
        <begin position="37"/>
        <end position="63"/>
    </location>
</feature>
<dbReference type="InterPro" id="IPR001123">
    <property type="entry name" value="LeuE-type"/>
</dbReference>
<evidence type="ECO:0000256" key="6">
    <source>
        <dbReference type="SAM" id="Phobius"/>
    </source>
</evidence>
<evidence type="ECO:0000256" key="1">
    <source>
        <dbReference type="ARBA" id="ARBA00004651"/>
    </source>
</evidence>
<dbReference type="GO" id="GO:0005886">
    <property type="term" value="C:plasma membrane"/>
    <property type="evidence" value="ECO:0007669"/>
    <property type="project" value="UniProtKB-SubCell"/>
</dbReference>
<name>I4EX18_MODI5</name>
<feature type="transmembrane region" description="Helical" evidence="6">
    <location>
        <begin position="148"/>
        <end position="169"/>
    </location>
</feature>
<dbReference type="PANTHER" id="PTHR30086">
    <property type="entry name" value="ARGININE EXPORTER PROTEIN ARGO"/>
    <property type="match status" value="1"/>
</dbReference>
<dbReference type="PIRSF" id="PIRSF006324">
    <property type="entry name" value="LeuE"/>
    <property type="match status" value="1"/>
</dbReference>
<dbReference type="Proteomes" id="UP000006461">
    <property type="component" value="Chromosome"/>
</dbReference>
<organism evidence="7 8">
    <name type="scientific">Modestobacter italicus (strain DSM 44449 / CECT 9708 / BC 501)</name>
    <dbReference type="NCBI Taxonomy" id="2732864"/>
    <lineage>
        <taxon>Bacteria</taxon>
        <taxon>Bacillati</taxon>
        <taxon>Actinomycetota</taxon>
        <taxon>Actinomycetes</taxon>
        <taxon>Geodermatophilales</taxon>
        <taxon>Geodermatophilaceae</taxon>
        <taxon>Modestobacter</taxon>
    </lineage>
</organism>
<evidence type="ECO:0000256" key="5">
    <source>
        <dbReference type="ARBA" id="ARBA00023136"/>
    </source>
</evidence>
<feature type="transmembrane region" description="Helical" evidence="6">
    <location>
        <begin position="75"/>
        <end position="93"/>
    </location>
</feature>
<protein>
    <submittedName>
        <fullName evidence="7">Lysine exporter protein (LYSE/YGGA)</fullName>
    </submittedName>
</protein>
<keyword evidence="4 6" id="KW-1133">Transmembrane helix</keyword>
<keyword evidence="5 6" id="KW-0472">Membrane</keyword>